<gene>
    <name evidence="2" type="ORF">VTL71DRAFT_6156</name>
</gene>
<organism evidence="2 3">
    <name type="scientific">Oculimacula yallundae</name>
    <dbReference type="NCBI Taxonomy" id="86028"/>
    <lineage>
        <taxon>Eukaryota</taxon>
        <taxon>Fungi</taxon>
        <taxon>Dikarya</taxon>
        <taxon>Ascomycota</taxon>
        <taxon>Pezizomycotina</taxon>
        <taxon>Leotiomycetes</taxon>
        <taxon>Helotiales</taxon>
        <taxon>Ploettnerulaceae</taxon>
        <taxon>Oculimacula</taxon>
    </lineage>
</organism>
<evidence type="ECO:0000313" key="2">
    <source>
        <dbReference type="EMBL" id="KAL2063084.1"/>
    </source>
</evidence>
<dbReference type="Proteomes" id="UP001595075">
    <property type="component" value="Unassembled WGS sequence"/>
</dbReference>
<sequence>MVATGIVSSRYALDSRSQNTPDLLIVKMSANYQAWRNRFDVRHDHGPDHEYLDRNPKQKRLKDKQSGFFAKVDIAQGTQGIG</sequence>
<feature type="compositionally biased region" description="Basic and acidic residues" evidence="1">
    <location>
        <begin position="43"/>
        <end position="56"/>
    </location>
</feature>
<reference evidence="2 3" key="1">
    <citation type="journal article" date="2024" name="Commun. Biol.">
        <title>Comparative genomic analysis of thermophilic fungi reveals convergent evolutionary adaptations and gene losses.</title>
        <authorList>
            <person name="Steindorff A.S."/>
            <person name="Aguilar-Pontes M.V."/>
            <person name="Robinson A.J."/>
            <person name="Andreopoulos B."/>
            <person name="LaButti K."/>
            <person name="Kuo A."/>
            <person name="Mondo S."/>
            <person name="Riley R."/>
            <person name="Otillar R."/>
            <person name="Haridas S."/>
            <person name="Lipzen A."/>
            <person name="Grimwood J."/>
            <person name="Schmutz J."/>
            <person name="Clum A."/>
            <person name="Reid I.D."/>
            <person name="Moisan M.C."/>
            <person name="Butler G."/>
            <person name="Nguyen T.T.M."/>
            <person name="Dewar K."/>
            <person name="Conant G."/>
            <person name="Drula E."/>
            <person name="Henrissat B."/>
            <person name="Hansel C."/>
            <person name="Singer S."/>
            <person name="Hutchinson M.I."/>
            <person name="de Vries R.P."/>
            <person name="Natvig D.O."/>
            <person name="Powell A.J."/>
            <person name="Tsang A."/>
            <person name="Grigoriev I.V."/>
        </authorList>
    </citation>
    <scope>NUCLEOTIDE SEQUENCE [LARGE SCALE GENOMIC DNA]</scope>
    <source>
        <strain evidence="2 3">CBS 494.80</strain>
    </source>
</reference>
<comment type="caution">
    <text evidence="2">The sequence shown here is derived from an EMBL/GenBank/DDBJ whole genome shotgun (WGS) entry which is preliminary data.</text>
</comment>
<feature type="region of interest" description="Disordered" evidence="1">
    <location>
        <begin position="43"/>
        <end position="63"/>
    </location>
</feature>
<keyword evidence="3" id="KW-1185">Reference proteome</keyword>
<evidence type="ECO:0000313" key="3">
    <source>
        <dbReference type="Proteomes" id="UP001595075"/>
    </source>
</evidence>
<name>A0ABR4BZJ1_9HELO</name>
<proteinExistence type="predicted"/>
<accession>A0ABR4BZJ1</accession>
<protein>
    <submittedName>
        <fullName evidence="2">Uncharacterized protein</fullName>
    </submittedName>
</protein>
<dbReference type="EMBL" id="JAZHXI010000016">
    <property type="protein sequence ID" value="KAL2063084.1"/>
    <property type="molecule type" value="Genomic_DNA"/>
</dbReference>
<evidence type="ECO:0000256" key="1">
    <source>
        <dbReference type="SAM" id="MobiDB-lite"/>
    </source>
</evidence>